<dbReference type="Proteomes" id="UP000076096">
    <property type="component" value="Chromosome"/>
</dbReference>
<gene>
    <name evidence="2" type="ORF">A4E84_20395</name>
</gene>
<reference evidence="3" key="1">
    <citation type="submission" date="2016-04" db="EMBL/GenBank/DDBJ databases">
        <authorList>
            <person name="Zhang B."/>
        </authorList>
    </citation>
    <scope>NUCLEOTIDE SEQUENCE [LARGE SCALE GENOMIC DNA]</scope>
    <source>
        <strain evidence="3">S10</strain>
    </source>
</reference>
<dbReference type="InterPro" id="IPR056911">
    <property type="entry name" value="Phage_Znf_bind_put"/>
</dbReference>
<dbReference type="KEGG" id="stsi:A4E84_20395"/>
<dbReference type="RefSeq" id="WP_062927960.1">
    <property type="nucleotide sequence ID" value="NZ_CP015098.1"/>
</dbReference>
<dbReference type="STRING" id="1783515.A4E84_20395"/>
<protein>
    <recommendedName>
        <fullName evidence="1">DNA-binding phage zinc finger domain-containing protein</fullName>
    </recommendedName>
</protein>
<dbReference type="EMBL" id="CP015098">
    <property type="protein sequence ID" value="AMW11646.1"/>
    <property type="molecule type" value="Genomic_DNA"/>
</dbReference>
<dbReference type="AlphaFoldDB" id="A0A143C2A8"/>
<sequence length="94" mass="10722">MSHSPRRRPPYRFPQLAVQCRWCRAHVGELCTNHRGTKARRADTHDTRLTDWDRVMSTRCPERICQAAADQPCTLTPDVHTARITAALTPTTTP</sequence>
<accession>A0A143C2A8</accession>
<name>A0A143C2A8_9ACTN</name>
<proteinExistence type="predicted"/>
<dbReference type="Pfam" id="PF24623">
    <property type="entry name" value="Phage_zn_bind_8"/>
    <property type="match status" value="1"/>
</dbReference>
<keyword evidence="3" id="KW-1185">Reference proteome</keyword>
<organism evidence="2 3">
    <name type="scientific">Streptomyces qaidamensis</name>
    <dbReference type="NCBI Taxonomy" id="1783515"/>
    <lineage>
        <taxon>Bacteria</taxon>
        <taxon>Bacillati</taxon>
        <taxon>Actinomycetota</taxon>
        <taxon>Actinomycetes</taxon>
        <taxon>Kitasatosporales</taxon>
        <taxon>Streptomycetaceae</taxon>
        <taxon>Streptomyces</taxon>
        <taxon>Streptomyces aurantiacus group</taxon>
    </lineage>
</organism>
<evidence type="ECO:0000259" key="1">
    <source>
        <dbReference type="Pfam" id="PF24623"/>
    </source>
</evidence>
<evidence type="ECO:0000313" key="2">
    <source>
        <dbReference type="EMBL" id="AMW11646.1"/>
    </source>
</evidence>
<feature type="domain" description="DNA-binding phage zinc finger" evidence="1">
    <location>
        <begin position="8"/>
        <end position="53"/>
    </location>
</feature>
<evidence type="ECO:0000313" key="3">
    <source>
        <dbReference type="Proteomes" id="UP000076096"/>
    </source>
</evidence>